<organism evidence="1 2">
    <name type="scientific">Ascaris lumbricoides</name>
    <name type="common">Giant roundworm</name>
    <dbReference type="NCBI Taxonomy" id="6252"/>
    <lineage>
        <taxon>Eukaryota</taxon>
        <taxon>Metazoa</taxon>
        <taxon>Ecdysozoa</taxon>
        <taxon>Nematoda</taxon>
        <taxon>Chromadorea</taxon>
        <taxon>Rhabditida</taxon>
        <taxon>Spirurina</taxon>
        <taxon>Ascaridomorpha</taxon>
        <taxon>Ascaridoidea</taxon>
        <taxon>Ascarididae</taxon>
        <taxon>Ascaris</taxon>
    </lineage>
</organism>
<name>A0A0M3HLS9_ASCLU</name>
<dbReference type="Proteomes" id="UP000036681">
    <property type="component" value="Unplaced"/>
</dbReference>
<reference evidence="2" key="1">
    <citation type="submission" date="2017-02" db="UniProtKB">
        <authorList>
            <consortium name="WormBaseParasite"/>
        </authorList>
    </citation>
    <scope>IDENTIFICATION</scope>
</reference>
<sequence length="83" mass="10218">MLIEIVKGKCRVNYNLESERPIWRYCRFSNKSSKLSNYIVRSWAREEKNVQHTSNCPIDDMWRHTKRYFLNFTIRYGENKCHQ</sequence>
<evidence type="ECO:0000313" key="1">
    <source>
        <dbReference type="Proteomes" id="UP000036681"/>
    </source>
</evidence>
<dbReference type="AlphaFoldDB" id="A0A0M3HLS9"/>
<proteinExistence type="predicted"/>
<keyword evidence="1" id="KW-1185">Reference proteome</keyword>
<protein>
    <submittedName>
        <fullName evidence="2">FLYWCH-type domain-containing protein</fullName>
    </submittedName>
</protein>
<accession>A0A0M3HLS9</accession>
<dbReference type="WBParaSite" id="ALUE_0000247401-mRNA-1">
    <property type="protein sequence ID" value="ALUE_0000247401-mRNA-1"/>
    <property type="gene ID" value="ALUE_0000247401"/>
</dbReference>
<evidence type="ECO:0000313" key="2">
    <source>
        <dbReference type="WBParaSite" id="ALUE_0000247401-mRNA-1"/>
    </source>
</evidence>